<dbReference type="EMBL" id="GG666463">
    <property type="protein sequence ID" value="EEN68637.1"/>
    <property type="molecule type" value="Genomic_DNA"/>
</dbReference>
<feature type="region of interest" description="Disordered" evidence="2">
    <location>
        <begin position="76"/>
        <end position="108"/>
    </location>
</feature>
<dbReference type="ESTHER" id="brafl-c3xtl1">
    <property type="family name" value="Pectinacetylesterase-Notum"/>
</dbReference>
<dbReference type="AlphaFoldDB" id="C3XTL1"/>
<accession>C3XTL1</accession>
<evidence type="ECO:0000256" key="2">
    <source>
        <dbReference type="SAM" id="MobiDB-lite"/>
    </source>
</evidence>
<organism>
    <name type="scientific">Branchiostoma floridae</name>
    <name type="common">Florida lancelet</name>
    <name type="synonym">Amphioxus</name>
    <dbReference type="NCBI Taxonomy" id="7739"/>
    <lineage>
        <taxon>Eukaryota</taxon>
        <taxon>Metazoa</taxon>
        <taxon>Chordata</taxon>
        <taxon>Cephalochordata</taxon>
        <taxon>Leptocardii</taxon>
        <taxon>Amphioxiformes</taxon>
        <taxon>Branchiostomatidae</taxon>
        <taxon>Branchiostoma</taxon>
    </lineage>
</organism>
<dbReference type="InterPro" id="IPR029058">
    <property type="entry name" value="AB_hydrolase_fold"/>
</dbReference>
<gene>
    <name evidence="3" type="ORF">BRAFLDRAFT_78744</name>
</gene>
<dbReference type="STRING" id="7739.C3XTL1"/>
<feature type="compositionally biased region" description="Acidic residues" evidence="2">
    <location>
        <begin position="76"/>
        <end position="103"/>
    </location>
</feature>
<dbReference type="Pfam" id="PF03283">
    <property type="entry name" value="PAE"/>
    <property type="match status" value="1"/>
</dbReference>
<sequence>MPGLLTRSALATLVVGLLVYAVLPYIYPHYKLLPDLDPRAPSNTVLVPGELHDTGPEVNDSKFGESFARFFELGEGEETDEPVIEEQSSEETPELSDESEDSGESLNSTDVGYASLGAKLIVLSKAKAQKAGALCLNGLPPGYYYRPGWGLGARSWIVFLRGGEGCPTEKECYLRSKTSLGSVHKSRKWRRLGGIMSGDKQRNPEFHNWNGVSLIYCDGFSFAGDRLSPMVYNGTEMYSRGRRVLDAIFTDLLRSGMAGAERVILFGHSAGGLGALLNSDRLRRLLPPGVDFKLLVISFLQPKFPQGSYARGVKKLLQNMATIHNISGTLPSDCVKNYPSKEHACLLPSILIPLQSVAAFYVNSVYDRWSMGNLLRIRCEPNRCKKSKTRNKLQGWSAAFAEQVPSMLKPNDGVFVANCVTHMIALDDRTWFSTKVGGKTIAEAFGDWYFGRGYNHTHLDCFSLDCYPNPTCA</sequence>
<evidence type="ECO:0000256" key="1">
    <source>
        <dbReference type="ARBA" id="ARBA00010213"/>
    </source>
</evidence>
<dbReference type="SUPFAM" id="SSF53474">
    <property type="entry name" value="alpha/beta-Hydrolases"/>
    <property type="match status" value="1"/>
</dbReference>
<name>C3XTL1_BRAFL</name>
<dbReference type="InParanoid" id="C3XTL1"/>
<comment type="similarity">
    <text evidence="1">Belongs to the pectinacetylesterase family. Notum subfamily.</text>
</comment>
<dbReference type="PANTHER" id="PTHR21562">
    <property type="entry name" value="NOTUM-RELATED"/>
    <property type="match status" value="1"/>
</dbReference>
<dbReference type="GO" id="GO:0016787">
    <property type="term" value="F:hydrolase activity"/>
    <property type="evidence" value="ECO:0007669"/>
    <property type="project" value="InterPro"/>
</dbReference>
<dbReference type="InterPro" id="IPR004963">
    <property type="entry name" value="PAE/NOTUM"/>
</dbReference>
<dbReference type="PANTHER" id="PTHR21562:SF67">
    <property type="entry name" value="PECTIN ACETYLESTERASE"/>
    <property type="match status" value="1"/>
</dbReference>
<dbReference type="eggNOG" id="KOG4287">
    <property type="taxonomic scope" value="Eukaryota"/>
</dbReference>
<reference evidence="3" key="1">
    <citation type="journal article" date="2008" name="Nature">
        <title>The amphioxus genome and the evolution of the chordate karyotype.</title>
        <authorList>
            <consortium name="US DOE Joint Genome Institute (JGI-PGF)"/>
            <person name="Putnam N.H."/>
            <person name="Butts T."/>
            <person name="Ferrier D.E.K."/>
            <person name="Furlong R.F."/>
            <person name="Hellsten U."/>
            <person name="Kawashima T."/>
            <person name="Robinson-Rechavi M."/>
            <person name="Shoguchi E."/>
            <person name="Terry A."/>
            <person name="Yu J.-K."/>
            <person name="Benito-Gutierrez E.L."/>
            <person name="Dubchak I."/>
            <person name="Garcia-Fernandez J."/>
            <person name="Gibson-Brown J.J."/>
            <person name="Grigoriev I.V."/>
            <person name="Horton A.C."/>
            <person name="de Jong P.J."/>
            <person name="Jurka J."/>
            <person name="Kapitonov V.V."/>
            <person name="Kohara Y."/>
            <person name="Kuroki Y."/>
            <person name="Lindquist E."/>
            <person name="Lucas S."/>
            <person name="Osoegawa K."/>
            <person name="Pennacchio L.A."/>
            <person name="Salamov A.A."/>
            <person name="Satou Y."/>
            <person name="Sauka-Spengler T."/>
            <person name="Schmutz J."/>
            <person name="Shin-I T."/>
            <person name="Toyoda A."/>
            <person name="Bronner-Fraser M."/>
            <person name="Fujiyama A."/>
            <person name="Holland L.Z."/>
            <person name="Holland P.W.H."/>
            <person name="Satoh N."/>
            <person name="Rokhsar D.S."/>
        </authorList>
    </citation>
    <scope>NUCLEOTIDE SEQUENCE [LARGE SCALE GENOMIC DNA]</scope>
    <source>
        <strain evidence="3">S238N-H82</strain>
        <tissue evidence="3">Testes</tissue>
    </source>
</reference>
<protein>
    <submittedName>
        <fullName evidence="3">Uncharacterized protein</fullName>
    </submittedName>
</protein>
<evidence type="ECO:0000313" key="3">
    <source>
        <dbReference type="EMBL" id="EEN68637.1"/>
    </source>
</evidence>
<proteinExistence type="inferred from homology"/>